<dbReference type="AlphaFoldDB" id="A0A1N7RVK6"/>
<dbReference type="RefSeq" id="WP_094779172.1">
    <property type="nucleotide sequence ID" value="NZ_CYGX02000017.1"/>
</dbReference>
<accession>A0A1N7RVK6</accession>
<evidence type="ECO:0000313" key="6">
    <source>
        <dbReference type="EMBL" id="SIT38763.1"/>
    </source>
</evidence>
<dbReference type="OrthoDB" id="6956705at2"/>
<evidence type="ECO:0000256" key="1">
    <source>
        <dbReference type="ARBA" id="ARBA00004141"/>
    </source>
</evidence>
<dbReference type="Proteomes" id="UP000187012">
    <property type="component" value="Unassembled WGS sequence"/>
</dbReference>
<protein>
    <submittedName>
        <fullName evidence="6">Type IV secretion system protein virB6</fullName>
    </submittedName>
</protein>
<organism evidence="6 7">
    <name type="scientific">Paraburkholderia ribeironis</name>
    <dbReference type="NCBI Taxonomy" id="1247936"/>
    <lineage>
        <taxon>Bacteria</taxon>
        <taxon>Pseudomonadati</taxon>
        <taxon>Pseudomonadota</taxon>
        <taxon>Betaproteobacteria</taxon>
        <taxon>Burkholderiales</taxon>
        <taxon>Burkholderiaceae</taxon>
        <taxon>Paraburkholderia</taxon>
    </lineage>
</organism>
<feature type="transmembrane region" description="Helical" evidence="5">
    <location>
        <begin position="68"/>
        <end position="88"/>
    </location>
</feature>
<dbReference type="GO" id="GO:0016020">
    <property type="term" value="C:membrane"/>
    <property type="evidence" value="ECO:0007669"/>
    <property type="project" value="UniProtKB-SubCell"/>
</dbReference>
<feature type="transmembrane region" description="Helical" evidence="5">
    <location>
        <begin position="140"/>
        <end position="163"/>
    </location>
</feature>
<feature type="transmembrane region" description="Helical" evidence="5">
    <location>
        <begin position="203"/>
        <end position="223"/>
    </location>
</feature>
<keyword evidence="2 5" id="KW-0812">Transmembrane</keyword>
<feature type="transmembrane region" description="Helical" evidence="5">
    <location>
        <begin position="33"/>
        <end position="56"/>
    </location>
</feature>
<dbReference type="STRING" id="1247936.BN2475_170046"/>
<feature type="transmembrane region" description="Helical" evidence="5">
    <location>
        <begin position="244"/>
        <end position="269"/>
    </location>
</feature>
<proteinExistence type="predicted"/>
<keyword evidence="4 5" id="KW-0472">Membrane</keyword>
<keyword evidence="7" id="KW-1185">Reference proteome</keyword>
<name>A0A1N7RVK6_9BURK</name>
<dbReference type="GO" id="GO:0030255">
    <property type="term" value="P:protein secretion by the type IV secretion system"/>
    <property type="evidence" value="ECO:0007669"/>
    <property type="project" value="InterPro"/>
</dbReference>
<evidence type="ECO:0000256" key="5">
    <source>
        <dbReference type="SAM" id="Phobius"/>
    </source>
</evidence>
<sequence length="304" mass="32453">MSFAPITTIIFSRMTSDFDANVITTISTGSERIIGLISPLMMACFSIYVLLVLWSYWQGHNDEPINDFLMRMAAWAFILTCGMNIQFYTEYIVPAVNGFGEQLSGAITGQSNPVSGLDNLLSAYINACGQIYDHAHNFEIIGAVWVISVMLIFATPFMGLAVAYIILAKFALGLLLALGPLFISMALFPPVRQFFWNWAGQCFNYALLVALFAGAGAIEVNFAQSIAPSGTAFPSMRQVVEINVMGVVFFIVALNLPGLASALASGVGISTMTGKLGGLGRALAAASKMGSAGKYRTGGSVSQT</sequence>
<feature type="transmembrane region" description="Helical" evidence="5">
    <location>
        <begin position="170"/>
        <end position="191"/>
    </location>
</feature>
<keyword evidence="3 5" id="KW-1133">Transmembrane helix</keyword>
<dbReference type="Pfam" id="PF04610">
    <property type="entry name" value="TrbL"/>
    <property type="match status" value="1"/>
</dbReference>
<comment type="subcellular location">
    <subcellularLocation>
        <location evidence="1">Membrane</location>
        <topology evidence="1">Multi-pass membrane protein</topology>
    </subcellularLocation>
</comment>
<evidence type="ECO:0000256" key="4">
    <source>
        <dbReference type="ARBA" id="ARBA00023136"/>
    </source>
</evidence>
<reference evidence="6 7" key="1">
    <citation type="submission" date="2016-12" db="EMBL/GenBank/DDBJ databases">
        <authorList>
            <person name="Song W.-J."/>
            <person name="Kurnit D.M."/>
        </authorList>
    </citation>
    <scope>NUCLEOTIDE SEQUENCE [LARGE SCALE GENOMIC DNA]</scope>
    <source>
        <strain evidence="6 7">STM7296</strain>
    </source>
</reference>
<gene>
    <name evidence="6" type="ORF">BN2475_170046</name>
</gene>
<dbReference type="EMBL" id="CYGX02000017">
    <property type="protein sequence ID" value="SIT38763.1"/>
    <property type="molecule type" value="Genomic_DNA"/>
</dbReference>
<evidence type="ECO:0000313" key="7">
    <source>
        <dbReference type="Proteomes" id="UP000187012"/>
    </source>
</evidence>
<evidence type="ECO:0000256" key="2">
    <source>
        <dbReference type="ARBA" id="ARBA00022692"/>
    </source>
</evidence>
<evidence type="ECO:0000256" key="3">
    <source>
        <dbReference type="ARBA" id="ARBA00022989"/>
    </source>
</evidence>
<dbReference type="InterPro" id="IPR007688">
    <property type="entry name" value="Conjugal_tfr_TrbL/VirB6"/>
</dbReference>